<dbReference type="EMBL" id="QPMH01000004">
    <property type="protein sequence ID" value="RDD62663.1"/>
    <property type="molecule type" value="Genomic_DNA"/>
</dbReference>
<keyword evidence="2" id="KW-1185">Reference proteome</keyword>
<comment type="caution">
    <text evidence="1">The sequence shown here is derived from an EMBL/GenBank/DDBJ whole genome shotgun (WGS) entry which is preliminary data.</text>
</comment>
<gene>
    <name evidence="1" type="ORF">DRB17_05740</name>
</gene>
<sequence>MLGLLGYAGAVQADVFVNATIDKVKTVNVNETINVDKFVNIDAFVDNNALKAAESLALVNQRNENNEACTNCAEKQDIINDSFNTNSGLVTWNQAAGNMNNQANAVSASVDNFVPGDGDQVDPEETGFAEAQASAEQINGDRDDGANTVDSVNILFRDARLIASGNGNTGVLFLNQSAGNMNNQVNELSLAVAFADEGVALSEADLGQWTTGNFVGESDGTGPDGGPAGDGINKAATINGSLNGNAGVIGVNQSVGNLANQGNVFSLAGVQPANGG</sequence>
<reference evidence="1 2" key="1">
    <citation type="submission" date="2018-07" db="EMBL/GenBank/DDBJ databases">
        <title>Venubactetium sediminum gen. nov., sp. nov., isolated from a marine solar saltern.</title>
        <authorList>
            <person name="Wang S."/>
        </authorList>
    </citation>
    <scope>NUCLEOTIDE SEQUENCE [LARGE SCALE GENOMIC DNA]</scope>
    <source>
        <strain evidence="1 2">WD2A32</strain>
    </source>
</reference>
<proteinExistence type="predicted"/>
<evidence type="ECO:0000313" key="2">
    <source>
        <dbReference type="Proteomes" id="UP000253941"/>
    </source>
</evidence>
<organism evidence="1 2">
    <name type="scientific">Ferruginivarius sediminum</name>
    <dbReference type="NCBI Taxonomy" id="2661937"/>
    <lineage>
        <taxon>Bacteria</taxon>
        <taxon>Pseudomonadati</taxon>
        <taxon>Pseudomonadota</taxon>
        <taxon>Alphaproteobacteria</taxon>
        <taxon>Rhodospirillales</taxon>
        <taxon>Rhodospirillaceae</taxon>
        <taxon>Ferruginivarius</taxon>
    </lineage>
</organism>
<dbReference type="AlphaFoldDB" id="A0A369TBG8"/>
<dbReference type="Proteomes" id="UP000253941">
    <property type="component" value="Unassembled WGS sequence"/>
</dbReference>
<evidence type="ECO:0000313" key="1">
    <source>
        <dbReference type="EMBL" id="RDD62663.1"/>
    </source>
</evidence>
<accession>A0A369TBG8</accession>
<name>A0A369TBG8_9PROT</name>
<protein>
    <submittedName>
        <fullName evidence="1">Uncharacterized protein</fullName>
    </submittedName>
</protein>